<evidence type="ECO:0000313" key="4">
    <source>
        <dbReference type="Proteomes" id="UP000501534"/>
    </source>
</evidence>
<dbReference type="InterPro" id="IPR051932">
    <property type="entry name" value="Bact_StressResp_Reg"/>
</dbReference>
<dbReference type="Proteomes" id="UP000501534">
    <property type="component" value="Chromosome"/>
</dbReference>
<keyword evidence="1" id="KW-0597">Phosphoprotein</keyword>
<dbReference type="CDD" id="cd07041">
    <property type="entry name" value="STAS_RsbR_RsbS_like"/>
    <property type="match status" value="1"/>
</dbReference>
<dbReference type="Pfam" id="PF01740">
    <property type="entry name" value="STAS"/>
    <property type="match status" value="1"/>
</dbReference>
<dbReference type="InterPro" id="IPR025751">
    <property type="entry name" value="RsbRD_N_dom"/>
</dbReference>
<dbReference type="EMBL" id="CP053069">
    <property type="protein sequence ID" value="QJR12967.1"/>
    <property type="molecule type" value="Genomic_DNA"/>
</dbReference>
<keyword evidence="4" id="KW-1185">Reference proteome</keyword>
<gene>
    <name evidence="3" type="ORF">DSM104443_04061</name>
</gene>
<dbReference type="PANTHER" id="PTHR33745">
    <property type="entry name" value="RSBT ANTAGONIST PROTEIN RSBS-RELATED"/>
    <property type="match status" value="1"/>
</dbReference>
<evidence type="ECO:0000313" key="3">
    <source>
        <dbReference type="EMBL" id="QJR12967.1"/>
    </source>
</evidence>
<dbReference type="PROSITE" id="PS50801">
    <property type="entry name" value="STAS"/>
    <property type="match status" value="1"/>
</dbReference>
<dbReference type="AlphaFoldDB" id="A0A6M4H4W7"/>
<dbReference type="PANTHER" id="PTHR33745:SF3">
    <property type="entry name" value="RSBT CO-ANTAGONIST PROTEIN RSBRC"/>
    <property type="match status" value="1"/>
</dbReference>
<organism evidence="3 4">
    <name type="scientific">Usitatibacter rugosus</name>
    <dbReference type="NCBI Taxonomy" id="2732067"/>
    <lineage>
        <taxon>Bacteria</taxon>
        <taxon>Pseudomonadati</taxon>
        <taxon>Pseudomonadota</taxon>
        <taxon>Betaproteobacteria</taxon>
        <taxon>Nitrosomonadales</taxon>
        <taxon>Usitatibacteraceae</taxon>
        <taxon>Usitatibacter</taxon>
    </lineage>
</organism>
<name>A0A6M4H4W7_9PROT</name>
<evidence type="ECO:0000259" key="2">
    <source>
        <dbReference type="PROSITE" id="PS50801"/>
    </source>
</evidence>
<proteinExistence type="predicted"/>
<dbReference type="SUPFAM" id="SSF52091">
    <property type="entry name" value="SpoIIaa-like"/>
    <property type="match status" value="1"/>
</dbReference>
<evidence type="ECO:0000256" key="1">
    <source>
        <dbReference type="ARBA" id="ARBA00022553"/>
    </source>
</evidence>
<dbReference type="Pfam" id="PF14361">
    <property type="entry name" value="RsbRD_N"/>
    <property type="match status" value="1"/>
</dbReference>
<sequence>MKSKTMLAELIRNNETAILDEWLAEQQKSLTRSRDKISDTDLKADSSAFLRSLVDGLQVGDGDLSSPGWKGVHGELDKIASSRARKGFTPSETAMFVFSLKQPLFARLGKELAAKPAELASETWNLTTLLDRLGLSSTEAYQRSREEVIMRQQRELLELSTPVVELWDDILALPLIGTLDSNRTQVVMESLLQKIVESGASIAIIDITGVPTVDTLVAQHLMKTVAAARLMGADCIISGIRPQIAQTIVHLGVDLTAVTTKASLADAFRVALQRTGASITKGKGAVKNPEGAGAAS</sequence>
<dbReference type="Gene3D" id="3.30.750.24">
    <property type="entry name" value="STAS domain"/>
    <property type="match status" value="1"/>
</dbReference>
<reference evidence="3 4" key="1">
    <citation type="submission" date="2020-04" db="EMBL/GenBank/DDBJ databases">
        <title>Usitatibacter rugosus gen. nov., sp. nov. and Usitatibacter palustris sp. nov., novel members of Usitatibacteraceae fam. nov. within the order Nitrosomonadales isolated from soil.</title>
        <authorList>
            <person name="Huber K.J."/>
            <person name="Neumann-Schaal M."/>
            <person name="Geppert A."/>
            <person name="Luckner M."/>
            <person name="Wanner G."/>
            <person name="Overmann J."/>
        </authorList>
    </citation>
    <scope>NUCLEOTIDE SEQUENCE [LARGE SCALE GENOMIC DNA]</scope>
    <source>
        <strain evidence="3 4">0125_3</strain>
    </source>
</reference>
<dbReference type="RefSeq" id="WP_171095637.1">
    <property type="nucleotide sequence ID" value="NZ_CP053069.1"/>
</dbReference>
<dbReference type="InterPro" id="IPR002645">
    <property type="entry name" value="STAS_dom"/>
</dbReference>
<protein>
    <recommendedName>
        <fullName evidence="2">STAS domain-containing protein</fullName>
    </recommendedName>
</protein>
<dbReference type="KEGG" id="uru:DSM104443_04061"/>
<feature type="domain" description="STAS" evidence="2">
    <location>
        <begin position="160"/>
        <end position="271"/>
    </location>
</feature>
<accession>A0A6M4H4W7</accession>
<dbReference type="InterPro" id="IPR036513">
    <property type="entry name" value="STAS_dom_sf"/>
</dbReference>